<dbReference type="InParanoid" id="F0YKU3"/>
<dbReference type="RefSeq" id="XP_009041015.1">
    <property type="nucleotide sequence ID" value="XM_009042767.1"/>
</dbReference>
<reference evidence="2 3" key="1">
    <citation type="journal article" date="2011" name="Proc. Natl. Acad. Sci. U.S.A.">
        <title>Niche of harmful alga Aureococcus anophagefferens revealed through ecogenomics.</title>
        <authorList>
            <person name="Gobler C.J."/>
            <person name="Berry D.L."/>
            <person name="Dyhrman S.T."/>
            <person name="Wilhelm S.W."/>
            <person name="Salamov A."/>
            <person name="Lobanov A.V."/>
            <person name="Zhang Y."/>
            <person name="Collier J.L."/>
            <person name="Wurch L.L."/>
            <person name="Kustka A.B."/>
            <person name="Dill B.D."/>
            <person name="Shah M."/>
            <person name="VerBerkmoes N.C."/>
            <person name="Kuo A."/>
            <person name="Terry A."/>
            <person name="Pangilinan J."/>
            <person name="Lindquist E.A."/>
            <person name="Lucas S."/>
            <person name="Paulsen I.T."/>
            <person name="Hattenrath-Lehmann T.K."/>
            <person name="Talmage S.C."/>
            <person name="Walker E.A."/>
            <person name="Koch F."/>
            <person name="Burson A.M."/>
            <person name="Marcoval M.A."/>
            <person name="Tang Y.Z."/>
            <person name="Lecleir G.R."/>
            <person name="Coyne K.J."/>
            <person name="Berg G.M."/>
            <person name="Bertrand E.M."/>
            <person name="Saito M.A."/>
            <person name="Gladyshev V.N."/>
            <person name="Grigoriev I.V."/>
        </authorList>
    </citation>
    <scope>NUCLEOTIDE SEQUENCE [LARGE SCALE GENOMIC DNA]</scope>
    <source>
        <strain evidence="3">CCMP 1984</strain>
    </source>
</reference>
<evidence type="ECO:0000313" key="3">
    <source>
        <dbReference type="Proteomes" id="UP000002729"/>
    </source>
</evidence>
<dbReference type="GeneID" id="20226200"/>
<accession>F0YKU3</accession>
<feature type="compositionally biased region" description="Low complexity" evidence="1">
    <location>
        <begin position="142"/>
        <end position="158"/>
    </location>
</feature>
<feature type="region of interest" description="Disordered" evidence="1">
    <location>
        <begin position="140"/>
        <end position="173"/>
    </location>
</feature>
<dbReference type="Proteomes" id="UP000002729">
    <property type="component" value="Unassembled WGS sequence"/>
</dbReference>
<feature type="region of interest" description="Disordered" evidence="1">
    <location>
        <begin position="1"/>
        <end position="21"/>
    </location>
</feature>
<dbReference type="KEGG" id="aaf:AURANDRAFT_67344"/>
<name>F0YKU3_AURAN</name>
<protein>
    <submittedName>
        <fullName evidence="2">Uncharacterized protein</fullName>
    </submittedName>
</protein>
<organism evidence="3">
    <name type="scientific">Aureococcus anophagefferens</name>
    <name type="common">Harmful bloom alga</name>
    <dbReference type="NCBI Taxonomy" id="44056"/>
    <lineage>
        <taxon>Eukaryota</taxon>
        <taxon>Sar</taxon>
        <taxon>Stramenopiles</taxon>
        <taxon>Ochrophyta</taxon>
        <taxon>Pelagophyceae</taxon>
        <taxon>Pelagomonadales</taxon>
        <taxon>Pelagomonadaceae</taxon>
        <taxon>Aureococcus</taxon>
    </lineage>
</organism>
<proteinExistence type="predicted"/>
<dbReference type="AlphaFoldDB" id="F0YKU3"/>
<sequence>MAPEPAITPKKFSNQRKPPADERTWNWRDVAEGDELLVTLHGVVKECRVTSVTANEHGWAIYVTWHKRTRGGLDPDKLTMLDSWHVANSFKEEWFEKGAKQTKESIEWGLTISEKLNREAAKLDAERAKLQHLHYMEYTQRSPAQSQGQKQPQGQNPTLFPPPQTPPALFAPAAPAPAPAALMLAAAAHAPAAHAPAAPATAAPATAAPAAAAPAAGNATEEMATLAAFLRAGAITFGEFMEHAKRLTQP</sequence>
<evidence type="ECO:0000256" key="1">
    <source>
        <dbReference type="SAM" id="MobiDB-lite"/>
    </source>
</evidence>
<gene>
    <name evidence="2" type="ORF">AURANDRAFT_67344</name>
</gene>
<dbReference type="EMBL" id="GL833153">
    <property type="protein sequence ID" value="EGB04305.1"/>
    <property type="molecule type" value="Genomic_DNA"/>
</dbReference>
<evidence type="ECO:0000313" key="2">
    <source>
        <dbReference type="EMBL" id="EGB04305.1"/>
    </source>
</evidence>
<keyword evidence="3" id="KW-1185">Reference proteome</keyword>